<keyword evidence="1" id="KW-0732">Signal</keyword>
<dbReference type="RefSeq" id="WP_088482635.1">
    <property type="nucleotide sequence ID" value="NZ_NISI01000002.1"/>
</dbReference>
<dbReference type="OrthoDB" id="9808698at2"/>
<sequence length="306" mass="32291">MRGRPLAGLLLAGAAGLGAFALLAPDAPPAAVVLASGARPAPSPVLQMIGLAAPTTGDTAAAASATDTATATATEAGLLARLGTLREAALPELEAFARRWPGRAAALYEALASRWAQQRLHLSALQALGRAPLDETTRARLRQQLLDHWAETAPDQAARWALASGQMAPLGALQDRWLHQDARSAAMFATQLPPGDTRQALLEEGLSRWLAQDGPGARDWLRATAPSAELDALLSRYAASDELAREAPAEALDLVARISSPERRWAAWQALAGHLQDIDPARAAAWLGRAPGLTPMQRQQLIDGLR</sequence>
<dbReference type="Proteomes" id="UP000197446">
    <property type="component" value="Unassembled WGS sequence"/>
</dbReference>
<dbReference type="EMBL" id="NISI01000002">
    <property type="protein sequence ID" value="OWR04498.1"/>
    <property type="molecule type" value="Genomic_DNA"/>
</dbReference>
<dbReference type="AlphaFoldDB" id="A0A254NGT6"/>
<organism evidence="2 3">
    <name type="scientific">Roseateles puraquae</name>
    <dbReference type="NCBI Taxonomy" id="431059"/>
    <lineage>
        <taxon>Bacteria</taxon>
        <taxon>Pseudomonadati</taxon>
        <taxon>Pseudomonadota</taxon>
        <taxon>Betaproteobacteria</taxon>
        <taxon>Burkholderiales</taxon>
        <taxon>Sphaerotilaceae</taxon>
        <taxon>Roseateles</taxon>
    </lineage>
</organism>
<evidence type="ECO:0000313" key="3">
    <source>
        <dbReference type="Proteomes" id="UP000197446"/>
    </source>
</evidence>
<name>A0A254NGT6_9BURK</name>
<evidence type="ECO:0000256" key="1">
    <source>
        <dbReference type="SAM" id="SignalP"/>
    </source>
</evidence>
<protein>
    <recommendedName>
        <fullName evidence="4">Secreted protein</fullName>
    </recommendedName>
</protein>
<feature type="chain" id="PRO_5012038578" description="Secreted protein" evidence="1">
    <location>
        <begin position="25"/>
        <end position="306"/>
    </location>
</feature>
<evidence type="ECO:0000313" key="2">
    <source>
        <dbReference type="EMBL" id="OWR04498.1"/>
    </source>
</evidence>
<keyword evidence="3" id="KW-1185">Reference proteome</keyword>
<accession>A0A254NGT6</accession>
<reference evidence="2 3" key="1">
    <citation type="journal article" date="2007" name="Int. J. Syst. Evol. Microbiol.">
        <title>Description of Pelomonas aquatica sp. nov. and Pelomonas puraquae sp. nov., isolated from industrial and haemodialysis water.</title>
        <authorList>
            <person name="Gomila M."/>
            <person name="Bowien B."/>
            <person name="Falsen E."/>
            <person name="Moore E.R."/>
            <person name="Lalucat J."/>
        </authorList>
    </citation>
    <scope>NUCLEOTIDE SEQUENCE [LARGE SCALE GENOMIC DNA]</scope>
    <source>
        <strain evidence="2 3">CCUG 52769</strain>
    </source>
</reference>
<evidence type="ECO:0008006" key="4">
    <source>
        <dbReference type="Google" id="ProtNLM"/>
    </source>
</evidence>
<proteinExistence type="predicted"/>
<feature type="signal peptide" evidence="1">
    <location>
        <begin position="1"/>
        <end position="24"/>
    </location>
</feature>
<comment type="caution">
    <text evidence="2">The sequence shown here is derived from an EMBL/GenBank/DDBJ whole genome shotgun (WGS) entry which is preliminary data.</text>
</comment>
<gene>
    <name evidence="2" type="ORF">CDO81_07885</name>
</gene>